<dbReference type="EC" id="4.2.2.10" evidence="7"/>
<accession>A0A423VVI0</accession>
<organism evidence="11 12">
    <name type="scientific">Cytospora schulzeri</name>
    <dbReference type="NCBI Taxonomy" id="448051"/>
    <lineage>
        <taxon>Eukaryota</taxon>
        <taxon>Fungi</taxon>
        <taxon>Dikarya</taxon>
        <taxon>Ascomycota</taxon>
        <taxon>Pezizomycotina</taxon>
        <taxon>Sordariomycetes</taxon>
        <taxon>Sordariomycetidae</taxon>
        <taxon>Diaporthales</taxon>
        <taxon>Cytosporaceae</taxon>
        <taxon>Cytospora</taxon>
    </lineage>
</organism>
<evidence type="ECO:0000313" key="12">
    <source>
        <dbReference type="Proteomes" id="UP000283895"/>
    </source>
</evidence>
<dbReference type="SUPFAM" id="SSF51126">
    <property type="entry name" value="Pectin lyase-like"/>
    <property type="match status" value="1"/>
</dbReference>
<proteinExistence type="inferred from homology"/>
<dbReference type="FunFam" id="2.160.20.10:FF:000003">
    <property type="entry name" value="Pectin lyase F"/>
    <property type="match status" value="1"/>
</dbReference>
<feature type="signal peptide" evidence="9">
    <location>
        <begin position="1"/>
        <end position="19"/>
    </location>
</feature>
<evidence type="ECO:0000256" key="8">
    <source>
        <dbReference type="SAM" id="MobiDB-lite"/>
    </source>
</evidence>
<dbReference type="InterPro" id="IPR002022">
    <property type="entry name" value="Pec_lyase"/>
</dbReference>
<dbReference type="Gene3D" id="2.160.20.10">
    <property type="entry name" value="Single-stranded right-handed beta-helix, Pectin lyase-like"/>
    <property type="match status" value="1"/>
</dbReference>
<evidence type="ECO:0000313" key="11">
    <source>
        <dbReference type="EMBL" id="ROV94995.1"/>
    </source>
</evidence>
<feature type="compositionally biased region" description="Low complexity" evidence="8">
    <location>
        <begin position="401"/>
        <end position="437"/>
    </location>
</feature>
<comment type="catalytic activity">
    <reaction evidence="6">
        <text>Eliminative cleavage of (1-&gt;4)-alpha-D-galacturonan methyl ester to give oligosaccharides with 4-deoxy-6-O-methyl-alpha-D-galact-4-enuronosyl groups at their non-reducing ends.</text>
        <dbReference type="EC" id="4.2.2.10"/>
    </reaction>
</comment>
<dbReference type="EMBL" id="LKEA01000038">
    <property type="protein sequence ID" value="ROV94995.1"/>
    <property type="molecule type" value="Genomic_DNA"/>
</dbReference>
<gene>
    <name evidence="11" type="ORF">VMCG_08313</name>
</gene>
<comment type="subcellular location">
    <subcellularLocation>
        <location evidence="1">Secreted</location>
    </subcellularLocation>
</comment>
<evidence type="ECO:0000256" key="3">
    <source>
        <dbReference type="ARBA" id="ARBA00022525"/>
    </source>
</evidence>
<dbReference type="SMART" id="SM00656">
    <property type="entry name" value="Amb_all"/>
    <property type="match status" value="1"/>
</dbReference>
<evidence type="ECO:0000256" key="2">
    <source>
        <dbReference type="ARBA" id="ARBA00010980"/>
    </source>
</evidence>
<feature type="compositionally biased region" description="Basic residues" evidence="8">
    <location>
        <begin position="485"/>
        <end position="495"/>
    </location>
</feature>
<feature type="compositionally biased region" description="Low complexity" evidence="8">
    <location>
        <begin position="471"/>
        <end position="484"/>
    </location>
</feature>
<evidence type="ECO:0000256" key="6">
    <source>
        <dbReference type="ARBA" id="ARBA00036818"/>
    </source>
</evidence>
<evidence type="ECO:0000259" key="10">
    <source>
        <dbReference type="SMART" id="SM00656"/>
    </source>
</evidence>
<sequence length="502" mass="51688">MKSTVALGLIAGLVQAAAAADYAVVGAAEGFAYGVTGGGDATPTIPADIDELKTLLTSEDPAVIVLDKTYNFLGSEGTSTATGCAPYGTATGCQEAIDATGNWCSSDYPSVKVTYDEAAMEGIEVASNKTIIGVDDKGIMIGKGLRFTNGVSNIIVQNIMITDLNPQYVWGGDALTFADSDLIWVDHVTTQYLGRQHYVFGQNPSSRITLSNNYINGYTNYSANCDSYHYWTVELVGTDDQITFQNNYVYHTSGRSPALSGSTLFHAVNSVWEDNNGHAIEGDTDGQGLFEGCVFNNVTTPIVDGYVGHVFAATSDNADECSTYLGRACEANSLTASGDFTTEDSSFFSNFTGLSIASATSADEAASSVPDNAGFGKLSSSSSSSSSTSNAAAAAAVSASSSAPQASRSASASSAPSASSASYSRPAASATASATPSGLSMPQHGGGDGPSGHRPHPQDSGSAVPNYYTESSGSSSSSSSGTKTSKCKRDAKLRRAQMAEAH</sequence>
<dbReference type="GO" id="GO:0005576">
    <property type="term" value="C:extracellular region"/>
    <property type="evidence" value="ECO:0007669"/>
    <property type="project" value="UniProtKB-SubCell"/>
</dbReference>
<keyword evidence="4 9" id="KW-0732">Signal</keyword>
<dbReference type="InterPro" id="IPR045032">
    <property type="entry name" value="PEL"/>
</dbReference>
<keyword evidence="3" id="KW-0964">Secreted</keyword>
<comment type="similarity">
    <text evidence="2">Belongs to the polysaccharide lyase 1 family.</text>
</comment>
<feature type="domain" description="Pectate lyase" evidence="10">
    <location>
        <begin position="94"/>
        <end position="301"/>
    </location>
</feature>
<protein>
    <recommendedName>
        <fullName evidence="7">pectin lyase</fullName>
        <ecNumber evidence="7">4.2.2.10</ecNumber>
    </recommendedName>
</protein>
<name>A0A423VVI0_9PEZI</name>
<dbReference type="PANTHER" id="PTHR31683:SF16">
    <property type="entry name" value="PECTIN LYASE A-RELATED"/>
    <property type="match status" value="1"/>
</dbReference>
<keyword evidence="5" id="KW-0456">Lyase</keyword>
<evidence type="ECO:0000256" key="1">
    <source>
        <dbReference type="ARBA" id="ARBA00004613"/>
    </source>
</evidence>
<keyword evidence="12" id="KW-1185">Reference proteome</keyword>
<dbReference type="GO" id="GO:0047490">
    <property type="term" value="F:pectin lyase activity"/>
    <property type="evidence" value="ECO:0007669"/>
    <property type="project" value="UniProtKB-EC"/>
</dbReference>
<dbReference type="InterPro" id="IPR012334">
    <property type="entry name" value="Pectin_lyas_fold"/>
</dbReference>
<dbReference type="Proteomes" id="UP000283895">
    <property type="component" value="Unassembled WGS sequence"/>
</dbReference>
<feature type="chain" id="PRO_5019342600" description="pectin lyase" evidence="9">
    <location>
        <begin position="20"/>
        <end position="502"/>
    </location>
</feature>
<evidence type="ECO:0000256" key="5">
    <source>
        <dbReference type="ARBA" id="ARBA00023239"/>
    </source>
</evidence>
<dbReference type="GO" id="GO:0030570">
    <property type="term" value="F:pectate lyase activity"/>
    <property type="evidence" value="ECO:0007669"/>
    <property type="project" value="InterPro"/>
</dbReference>
<evidence type="ECO:0000256" key="9">
    <source>
        <dbReference type="SAM" id="SignalP"/>
    </source>
</evidence>
<dbReference type="OrthoDB" id="1637350at2759"/>
<dbReference type="GO" id="GO:0000272">
    <property type="term" value="P:polysaccharide catabolic process"/>
    <property type="evidence" value="ECO:0007669"/>
    <property type="project" value="UniProtKB-KW"/>
</dbReference>
<dbReference type="InterPro" id="IPR011050">
    <property type="entry name" value="Pectin_lyase_fold/virulence"/>
</dbReference>
<reference evidence="11 12" key="1">
    <citation type="submission" date="2015-09" db="EMBL/GenBank/DDBJ databases">
        <title>Host preference determinants of Valsa canker pathogens revealed by comparative genomics.</title>
        <authorList>
            <person name="Yin Z."/>
            <person name="Huang L."/>
        </authorList>
    </citation>
    <scope>NUCLEOTIDE SEQUENCE [LARGE SCALE GENOMIC DNA]</scope>
    <source>
        <strain evidence="11 12">03-1</strain>
    </source>
</reference>
<evidence type="ECO:0000256" key="4">
    <source>
        <dbReference type="ARBA" id="ARBA00022729"/>
    </source>
</evidence>
<dbReference type="PANTHER" id="PTHR31683">
    <property type="entry name" value="PECTATE LYASE 18-RELATED"/>
    <property type="match status" value="1"/>
</dbReference>
<dbReference type="AlphaFoldDB" id="A0A423VVI0"/>
<evidence type="ECO:0000256" key="7">
    <source>
        <dbReference type="ARBA" id="ARBA00039082"/>
    </source>
</evidence>
<dbReference type="STRING" id="356882.A0A423VVI0"/>
<feature type="region of interest" description="Disordered" evidence="8">
    <location>
        <begin position="401"/>
        <end position="502"/>
    </location>
</feature>
<comment type="caution">
    <text evidence="11">The sequence shown here is derived from an EMBL/GenBank/DDBJ whole genome shotgun (WGS) entry which is preliminary data.</text>
</comment>